<sequence>NLNNEATGVINSLRILLLRRDTNRFAGTSPGNTANFPFSSPPDVSIGLNFSKPPESPGTTTTKGTSNDYVGRFLSILSHGAAAKTIFQGGRWTLDHKLSPPKLRLQVWFAAGKLWHTRILTGLTNHTSRFSSPMEPVPYPPPLPPTSQLIRVVFVFIFADEVWNFMRLPKRFSTKYGYQMFQMPHVSWSDDNYYLKQVPLANNREAEEVPECDGTDNTYGEDMVPGPTIVRLKKVPEGDGTDNTGGEDMVQRNKF</sequence>
<name>A0ABQ8BHN3_BRANA</name>
<dbReference type="EMBL" id="JAGKQM010000011">
    <property type="protein sequence ID" value="KAH0904304.1"/>
    <property type="molecule type" value="Genomic_DNA"/>
</dbReference>
<evidence type="ECO:0000313" key="2">
    <source>
        <dbReference type="EMBL" id="KAH0904304.1"/>
    </source>
</evidence>
<accession>A0ABQ8BHN3</accession>
<dbReference type="Proteomes" id="UP000824890">
    <property type="component" value="Unassembled WGS sequence"/>
</dbReference>
<keyword evidence="3" id="KW-1185">Reference proteome</keyword>
<reference evidence="2 3" key="1">
    <citation type="submission" date="2021-05" db="EMBL/GenBank/DDBJ databases">
        <title>Genome Assembly of Synthetic Allotetraploid Brassica napus Reveals Homoeologous Exchanges between Subgenomes.</title>
        <authorList>
            <person name="Davis J.T."/>
        </authorList>
    </citation>
    <scope>NUCLEOTIDE SEQUENCE [LARGE SCALE GENOMIC DNA]</scope>
    <source>
        <strain evidence="3">cv. Da-Ae</strain>
        <tissue evidence="2">Seedling</tissue>
    </source>
</reference>
<feature type="non-terminal residue" evidence="2">
    <location>
        <position position="1"/>
    </location>
</feature>
<feature type="region of interest" description="Disordered" evidence="1">
    <location>
        <begin position="233"/>
        <end position="255"/>
    </location>
</feature>
<gene>
    <name evidence="2" type="ORF">HID58_043807</name>
</gene>
<feature type="region of interest" description="Disordered" evidence="1">
    <location>
        <begin position="206"/>
        <end position="225"/>
    </location>
</feature>
<evidence type="ECO:0000313" key="3">
    <source>
        <dbReference type="Proteomes" id="UP000824890"/>
    </source>
</evidence>
<proteinExistence type="predicted"/>
<comment type="caution">
    <text evidence="2">The sequence shown here is derived from an EMBL/GenBank/DDBJ whole genome shotgun (WGS) entry which is preliminary data.</text>
</comment>
<evidence type="ECO:0000256" key="1">
    <source>
        <dbReference type="SAM" id="MobiDB-lite"/>
    </source>
</evidence>
<organism evidence="2 3">
    <name type="scientific">Brassica napus</name>
    <name type="common">Rape</name>
    <dbReference type="NCBI Taxonomy" id="3708"/>
    <lineage>
        <taxon>Eukaryota</taxon>
        <taxon>Viridiplantae</taxon>
        <taxon>Streptophyta</taxon>
        <taxon>Embryophyta</taxon>
        <taxon>Tracheophyta</taxon>
        <taxon>Spermatophyta</taxon>
        <taxon>Magnoliopsida</taxon>
        <taxon>eudicotyledons</taxon>
        <taxon>Gunneridae</taxon>
        <taxon>Pentapetalae</taxon>
        <taxon>rosids</taxon>
        <taxon>malvids</taxon>
        <taxon>Brassicales</taxon>
        <taxon>Brassicaceae</taxon>
        <taxon>Brassiceae</taxon>
        <taxon>Brassica</taxon>
    </lineage>
</organism>
<protein>
    <submittedName>
        <fullName evidence="2">Uncharacterized protein</fullName>
    </submittedName>
</protein>